<proteinExistence type="predicted"/>
<dbReference type="Proteomes" id="UP001140087">
    <property type="component" value="Unassembled WGS sequence"/>
</dbReference>
<protein>
    <submittedName>
        <fullName evidence="1">NADH:ubiquinone oxidoreductase</fullName>
        <ecNumber evidence="1">1.6.5.9</ecNumber>
    </submittedName>
</protein>
<gene>
    <name evidence="1" type="primary">NDE1_4</name>
    <name evidence="1" type="ORF">H4R21_006670</name>
</gene>
<comment type="caution">
    <text evidence="1">The sequence shown here is derived from an EMBL/GenBank/DDBJ whole genome shotgun (WGS) entry which is preliminary data.</text>
</comment>
<name>A0ACC1KHK2_9FUNG</name>
<feature type="non-terminal residue" evidence="1">
    <location>
        <position position="1"/>
    </location>
</feature>
<organism evidence="1 2">
    <name type="scientific">Coemansia helicoidea</name>
    <dbReference type="NCBI Taxonomy" id="1286919"/>
    <lineage>
        <taxon>Eukaryota</taxon>
        <taxon>Fungi</taxon>
        <taxon>Fungi incertae sedis</taxon>
        <taxon>Zoopagomycota</taxon>
        <taxon>Kickxellomycotina</taxon>
        <taxon>Kickxellomycetes</taxon>
        <taxon>Kickxellales</taxon>
        <taxon>Kickxellaceae</taxon>
        <taxon>Coemansia</taxon>
    </lineage>
</organism>
<keyword evidence="2" id="KW-1185">Reference proteome</keyword>
<accession>A0ACC1KHK2</accession>
<dbReference type="EC" id="1.6.5.9" evidence="1"/>
<evidence type="ECO:0000313" key="2">
    <source>
        <dbReference type="Proteomes" id="UP001140087"/>
    </source>
</evidence>
<sequence length="241" mass="26510">WVPGLSRRFRITLVEALPAILPSFDARLSRYAERVFHRNGIALRTSTRVKQVTERTIVIEGADGIAAEMPYGLLVWSAGIRAREFAHTLRAKVPDAQTSGRGLLIDDFLRVKGATDIWALGDCTVSKNAPLAQVASQQGRWLARALNEMGRDASVADPFRQIEARAKPFEYVSNGSLAYIGSEKAIAQLPLLNTSVAIGGPLTSIFWKAYCLWELSSVRSSLSVATDWAKRAMFGRTMTVD</sequence>
<reference evidence="1" key="1">
    <citation type="submission" date="2022-07" db="EMBL/GenBank/DDBJ databases">
        <title>Phylogenomic reconstructions and comparative analyses of Kickxellomycotina fungi.</title>
        <authorList>
            <person name="Reynolds N.K."/>
            <person name="Stajich J.E."/>
            <person name="Barry K."/>
            <person name="Grigoriev I.V."/>
            <person name="Crous P."/>
            <person name="Smith M.E."/>
        </authorList>
    </citation>
    <scope>NUCLEOTIDE SEQUENCE</scope>
    <source>
        <strain evidence="1">BCRC 34780</strain>
    </source>
</reference>
<dbReference type="EMBL" id="JANBUN010003693">
    <property type="protein sequence ID" value="KAJ2789744.1"/>
    <property type="molecule type" value="Genomic_DNA"/>
</dbReference>
<keyword evidence="1" id="KW-0560">Oxidoreductase</keyword>
<evidence type="ECO:0000313" key="1">
    <source>
        <dbReference type="EMBL" id="KAJ2789744.1"/>
    </source>
</evidence>